<comment type="caution">
    <text evidence="1">The sequence shown here is derived from an EMBL/GenBank/DDBJ whole genome shotgun (WGS) entry which is preliminary data.</text>
</comment>
<protein>
    <submittedName>
        <fullName evidence="1">2-oxoacid dehydrogenases acyltransferase family protein</fullName>
    </submittedName>
</protein>
<dbReference type="Gene3D" id="3.30.559.10">
    <property type="entry name" value="Chloramphenicol acetyltransferase-like domain"/>
    <property type="match status" value="1"/>
</dbReference>
<dbReference type="AlphaFoldDB" id="A0A1V3WHJ9"/>
<organism evidence="1 2">
    <name type="scientific">Mycobacterium kansasii</name>
    <dbReference type="NCBI Taxonomy" id="1768"/>
    <lineage>
        <taxon>Bacteria</taxon>
        <taxon>Bacillati</taxon>
        <taxon>Actinomycetota</taxon>
        <taxon>Actinomycetes</taxon>
        <taxon>Mycobacteriales</taxon>
        <taxon>Mycobacteriaceae</taxon>
        <taxon>Mycobacterium</taxon>
    </lineage>
</organism>
<dbReference type="Proteomes" id="UP000189229">
    <property type="component" value="Unassembled WGS sequence"/>
</dbReference>
<name>A0A1V3WHJ9_MYCKA</name>
<evidence type="ECO:0000313" key="2">
    <source>
        <dbReference type="Proteomes" id="UP000189229"/>
    </source>
</evidence>
<dbReference type="EMBL" id="MVBM01000009">
    <property type="protein sequence ID" value="OOK66395.1"/>
    <property type="molecule type" value="Genomic_DNA"/>
</dbReference>
<sequence length="220" mass="24208">MWAPSSIPFSVWRKIAMATWRPRKDPIIWATAEIDASRLLDYIARVREATGQHVTPVDLVGRAAGKVVEALPGLNGRVVFGSFLPSPTIDCFFVVSLRTDVVTGVEAARTDLSGAVVRRINEKPPWVIAKELADRAARIRHNEDPQFKQAKAMVKGLPPLLLRPVMDAIAFVTESLQLPCPSSGSRPVPTVRYSSATWAPTAWTRPPLPGRRFATCRSGF</sequence>
<gene>
    <name evidence="1" type="ORF">BZL30_8084</name>
</gene>
<reference evidence="1 2" key="1">
    <citation type="submission" date="2017-02" db="EMBL/GenBank/DDBJ databases">
        <title>Complete genome sequences of Mycobacterium kansasii strains isolated from rhesus macaques.</title>
        <authorList>
            <person name="Panda A."/>
            <person name="Nagaraj S."/>
            <person name="Zhao X."/>
            <person name="Tettelin H."/>
            <person name="Detolla L.J."/>
        </authorList>
    </citation>
    <scope>NUCLEOTIDE SEQUENCE [LARGE SCALE GENOMIC DNA]</scope>
    <source>
        <strain evidence="1 2">11-3813</strain>
    </source>
</reference>
<keyword evidence="1" id="KW-0012">Acyltransferase</keyword>
<proteinExistence type="predicted"/>
<evidence type="ECO:0000313" key="1">
    <source>
        <dbReference type="EMBL" id="OOK66395.1"/>
    </source>
</evidence>
<dbReference type="InterPro" id="IPR023213">
    <property type="entry name" value="CAT-like_dom_sf"/>
</dbReference>
<dbReference type="GO" id="GO:0016746">
    <property type="term" value="F:acyltransferase activity"/>
    <property type="evidence" value="ECO:0007669"/>
    <property type="project" value="UniProtKB-KW"/>
</dbReference>
<dbReference type="SUPFAM" id="SSF52777">
    <property type="entry name" value="CoA-dependent acyltransferases"/>
    <property type="match status" value="1"/>
</dbReference>
<keyword evidence="1" id="KW-0808">Transferase</keyword>
<accession>A0A1V3WHJ9</accession>